<keyword evidence="3" id="KW-0067">ATP-binding</keyword>
<dbReference type="HOGENOM" id="CLU_300393_0_0_1"/>
<reference evidence="6 8" key="2">
    <citation type="journal article" date="2013" name="Nature">
        <title>Insights into bilaterian evolution from three spiralian genomes.</title>
        <authorList>
            <person name="Simakov O."/>
            <person name="Marletaz F."/>
            <person name="Cho S.J."/>
            <person name="Edsinger-Gonzales E."/>
            <person name="Havlak P."/>
            <person name="Hellsten U."/>
            <person name="Kuo D.H."/>
            <person name="Larsson T."/>
            <person name="Lv J."/>
            <person name="Arendt D."/>
            <person name="Savage R."/>
            <person name="Osoegawa K."/>
            <person name="de Jong P."/>
            <person name="Grimwood J."/>
            <person name="Chapman J.A."/>
            <person name="Shapiro H."/>
            <person name="Aerts A."/>
            <person name="Otillar R.P."/>
            <person name="Terry A.Y."/>
            <person name="Boore J.L."/>
            <person name="Grigoriev I.V."/>
            <person name="Lindberg D.R."/>
            <person name="Seaver E.C."/>
            <person name="Weisblat D.A."/>
            <person name="Putnam N.H."/>
            <person name="Rokhsar D.S."/>
        </authorList>
    </citation>
    <scope>NUCLEOTIDE SEQUENCE</scope>
    <source>
        <strain evidence="6 8">I ESC-2004</strain>
    </source>
</reference>
<dbReference type="SUPFAM" id="SSF56104">
    <property type="entry name" value="SAICAR synthase-like"/>
    <property type="match status" value="1"/>
</dbReference>
<name>R7T3I4_CAPTE</name>
<feature type="compositionally biased region" description="Low complexity" evidence="4">
    <location>
        <begin position="853"/>
        <end position="879"/>
    </location>
</feature>
<organism evidence="6">
    <name type="scientific">Capitella teleta</name>
    <name type="common">Polychaete worm</name>
    <dbReference type="NCBI Taxonomy" id="283909"/>
    <lineage>
        <taxon>Eukaryota</taxon>
        <taxon>Metazoa</taxon>
        <taxon>Spiralia</taxon>
        <taxon>Lophotrochozoa</taxon>
        <taxon>Annelida</taxon>
        <taxon>Polychaeta</taxon>
        <taxon>Sedentaria</taxon>
        <taxon>Scolecida</taxon>
        <taxon>Capitellidae</taxon>
        <taxon>Capitella</taxon>
    </lineage>
</organism>
<dbReference type="Gene3D" id="3.30.800.10">
    <property type="entry name" value="Phosphatidylinositol Phosphate Kinase II Beta"/>
    <property type="match status" value="1"/>
</dbReference>
<feature type="region of interest" description="Disordered" evidence="4">
    <location>
        <begin position="1"/>
        <end position="61"/>
    </location>
</feature>
<evidence type="ECO:0000256" key="3">
    <source>
        <dbReference type="PROSITE-ProRule" id="PRU00781"/>
    </source>
</evidence>
<feature type="compositionally biased region" description="Low complexity" evidence="4">
    <location>
        <begin position="23"/>
        <end position="35"/>
    </location>
</feature>
<dbReference type="FunCoup" id="R7T3I4">
    <property type="interactions" value="219"/>
</dbReference>
<evidence type="ECO:0000256" key="2">
    <source>
        <dbReference type="ARBA" id="ARBA00022490"/>
    </source>
</evidence>
<reference evidence="8" key="1">
    <citation type="submission" date="2012-12" db="EMBL/GenBank/DDBJ databases">
        <authorList>
            <person name="Hellsten U."/>
            <person name="Grimwood J."/>
            <person name="Chapman J.A."/>
            <person name="Shapiro H."/>
            <person name="Aerts A."/>
            <person name="Otillar R.P."/>
            <person name="Terry A.Y."/>
            <person name="Boore J.L."/>
            <person name="Simakov O."/>
            <person name="Marletaz F."/>
            <person name="Cho S.-J."/>
            <person name="Edsinger-Gonzales E."/>
            <person name="Havlak P."/>
            <person name="Kuo D.-H."/>
            <person name="Larsson T."/>
            <person name="Lv J."/>
            <person name="Arendt D."/>
            <person name="Savage R."/>
            <person name="Osoegawa K."/>
            <person name="de Jong P."/>
            <person name="Lindberg D.R."/>
            <person name="Seaver E.C."/>
            <person name="Weisblat D.A."/>
            <person name="Putnam N.H."/>
            <person name="Grigoriev I.V."/>
            <person name="Rokhsar D.S."/>
        </authorList>
    </citation>
    <scope>NUCLEOTIDE SEQUENCE</scope>
    <source>
        <strain evidence="8">I ESC-2004</strain>
    </source>
</reference>
<dbReference type="EMBL" id="AMQN01015997">
    <property type="status" value="NOT_ANNOTATED_CDS"/>
    <property type="molecule type" value="Genomic_DNA"/>
</dbReference>
<keyword evidence="3" id="KW-0547">Nucleotide-binding</keyword>
<dbReference type="GO" id="GO:0005737">
    <property type="term" value="C:cytoplasm"/>
    <property type="evidence" value="ECO:0007669"/>
    <property type="project" value="UniProtKB-SubCell"/>
</dbReference>
<dbReference type="STRING" id="283909.R7T3I4"/>
<sequence length="997" mass="110595">MFPLNLDSILTGHVTPTREAKRSTPTSPAAADPPTIVNDAMSTGPGSSRTGLQANRDKKIGHRRVDEAGQVTYKKLPWQPFRRGYVGSRAGSEDAHTCQLLRCVSSSSLLRHARTMRNTTCLLTEMRWVRGKRPADRPDDQRSSISTLGFSTFVAAQHMMTDMRHQSTQDLNGLYAKIALQDEVARRAVQHSLLALPLSPSYPLIEASNFHLSSAVSFQSLDYLPSICVTSDDDEEVSIQEHVVVARARSASVESILHKLGPFHYPGFVSSRDRKHFPTGIDGSTLGLKDIYDFYGSEFHQGSRDDFFPWNWYQHIPKPTSELMGSLQLGISHSIGGLASKPERDLLLQDFTIVDSVFHPREGSNLTPAHHYSDFLFKTYAPFAFRYFRELFGIQPDDFLLSLCNEPLQELSNPGASGSIFYITNDDEFIIKTVQHKEAEFLQKLLPGYYMNLNQNPRTLLPKFYGLYCYQCGGKNIRFVVMNNLLPSSITMHEKYDLKGSTYKRKASKREREKKSPTLKDLDFRSLHPDGIMLEAETHGALIKTIERDCRVLQSFKIMDYSLLVGVHNLDVASRMKLEKESEGEGGADGAEEHISSFSRGKSVRQRLAQYSTAMEAIQARSEPLELDNDDIPPGGIPARNSRGERLLLYMGVIDILQSYRLKKRLEHAMKAMVHDDDTISVHRPGFYATRFQSFYAQSVFRKIPSLDTPTIKGPHMRFKKLVQLALKHSPSKKKTTGNRQRSVSDHDSKPSDRSLLERGRSTSEAEAGAVGGRPDLLPANATPPRAYLESRNGQQWAYDRPEVVSTSPTYKEQPRGAGSSPYSSGGGMLGSPAPSHSESTPTHTEYTEGTPSFTASSASCSSDMLDSTPGGLSTRSVASRGASVASDLESGDDRVVVEFSSSVHKTSHIHNNSVTVTETSVTDGRTKTVTTSSVLKASDEASSQPEATQTNLDNTPVLRPIPVKSKQALRNNSTGLHRSKLILVDLSLHCRKFSSL</sequence>
<comment type="subcellular location">
    <subcellularLocation>
        <location evidence="1">Cytoplasm</location>
    </subcellularLocation>
</comment>
<accession>R7T3I4</accession>
<feature type="compositionally biased region" description="Basic and acidic residues" evidence="4">
    <location>
        <begin position="743"/>
        <end position="764"/>
    </location>
</feature>
<feature type="compositionally biased region" description="Polar residues" evidence="4">
    <location>
        <begin position="835"/>
        <end position="852"/>
    </location>
</feature>
<proteinExistence type="predicted"/>
<keyword evidence="3" id="KW-0808">Transferase</keyword>
<dbReference type="Pfam" id="PF01504">
    <property type="entry name" value="PIP5K"/>
    <property type="match status" value="1"/>
</dbReference>
<dbReference type="PROSITE" id="PS51455">
    <property type="entry name" value="PIPK"/>
    <property type="match status" value="1"/>
</dbReference>
<dbReference type="OrthoDB" id="70770at2759"/>
<evidence type="ECO:0000313" key="7">
    <source>
        <dbReference type="EnsemblMetazoa" id="CapteP227840"/>
    </source>
</evidence>
<gene>
    <name evidence="6" type="ORF">CAPTEDRAFT_227840</name>
</gene>
<protein>
    <recommendedName>
        <fullName evidence="5">PIPK domain-containing protein</fullName>
    </recommendedName>
</protein>
<dbReference type="InterPro" id="IPR027483">
    <property type="entry name" value="PInositol-4-P-4/5-kinase_C_sf"/>
</dbReference>
<feature type="compositionally biased region" description="Polar residues" evidence="4">
    <location>
        <begin position="40"/>
        <end position="53"/>
    </location>
</feature>
<dbReference type="GO" id="GO:0005524">
    <property type="term" value="F:ATP binding"/>
    <property type="evidence" value="ECO:0007669"/>
    <property type="project" value="UniProtKB-UniRule"/>
</dbReference>
<evidence type="ECO:0000259" key="5">
    <source>
        <dbReference type="PROSITE" id="PS51455"/>
    </source>
</evidence>
<keyword evidence="3" id="KW-0418">Kinase</keyword>
<dbReference type="GO" id="GO:0046854">
    <property type="term" value="P:phosphatidylinositol phosphate biosynthetic process"/>
    <property type="evidence" value="ECO:0007669"/>
    <property type="project" value="TreeGrafter"/>
</dbReference>
<dbReference type="InterPro" id="IPR023610">
    <property type="entry name" value="PInositol-4/5-P-5/4-kinase"/>
</dbReference>
<keyword evidence="2" id="KW-0963">Cytoplasm</keyword>
<dbReference type="AlphaFoldDB" id="R7T3I4"/>
<dbReference type="GO" id="GO:0016308">
    <property type="term" value="F:1-phosphatidylinositol-4-phosphate 5-kinase activity"/>
    <property type="evidence" value="ECO:0007669"/>
    <property type="project" value="TreeGrafter"/>
</dbReference>
<dbReference type="CDD" id="cd17301">
    <property type="entry name" value="PIPKc_PIP5KI"/>
    <property type="match status" value="1"/>
</dbReference>
<dbReference type="GO" id="GO:0005886">
    <property type="term" value="C:plasma membrane"/>
    <property type="evidence" value="ECO:0007669"/>
    <property type="project" value="TreeGrafter"/>
</dbReference>
<dbReference type="SMART" id="SM00330">
    <property type="entry name" value="PIPKc"/>
    <property type="match status" value="1"/>
</dbReference>
<evidence type="ECO:0000313" key="8">
    <source>
        <dbReference type="Proteomes" id="UP000014760"/>
    </source>
</evidence>
<keyword evidence="8" id="KW-1185">Reference proteome</keyword>
<dbReference type="EMBL" id="KB312430">
    <property type="protein sequence ID" value="ELT87243.1"/>
    <property type="molecule type" value="Genomic_DNA"/>
</dbReference>
<dbReference type="InterPro" id="IPR027484">
    <property type="entry name" value="PInositol-4-P-5-kinase_N"/>
</dbReference>
<evidence type="ECO:0000256" key="1">
    <source>
        <dbReference type="ARBA" id="ARBA00004496"/>
    </source>
</evidence>
<dbReference type="EnsemblMetazoa" id="CapteT227840">
    <property type="protein sequence ID" value="CapteP227840"/>
    <property type="gene ID" value="CapteG227840"/>
</dbReference>
<dbReference type="FunFam" id="3.30.800.10:FF:000001">
    <property type="entry name" value="phosphatidylinositol 4-phosphate 5-kinase type-1 gamma"/>
    <property type="match status" value="1"/>
</dbReference>
<reference evidence="7" key="3">
    <citation type="submission" date="2015-06" db="UniProtKB">
        <authorList>
            <consortium name="EnsemblMetazoa"/>
        </authorList>
    </citation>
    <scope>IDENTIFICATION</scope>
</reference>
<evidence type="ECO:0000256" key="4">
    <source>
        <dbReference type="SAM" id="MobiDB-lite"/>
    </source>
</evidence>
<dbReference type="Proteomes" id="UP000014760">
    <property type="component" value="Unassembled WGS sequence"/>
</dbReference>
<dbReference type="InterPro" id="IPR002498">
    <property type="entry name" value="PInositol-4-P-4/5-kinase_core"/>
</dbReference>
<evidence type="ECO:0000313" key="6">
    <source>
        <dbReference type="EMBL" id="ELT87243.1"/>
    </source>
</evidence>
<feature type="domain" description="PIPK" evidence="5">
    <location>
        <begin position="319"/>
        <end position="700"/>
    </location>
</feature>
<dbReference type="PANTHER" id="PTHR23086:SF101">
    <property type="entry name" value="LP03320P-RELATED"/>
    <property type="match status" value="1"/>
</dbReference>
<dbReference type="Gene3D" id="3.30.810.10">
    <property type="entry name" value="2-Layer Sandwich"/>
    <property type="match status" value="1"/>
</dbReference>
<dbReference type="PANTHER" id="PTHR23086">
    <property type="entry name" value="PHOSPHATIDYLINOSITOL-4-PHOSPHATE 5-KINASE"/>
    <property type="match status" value="1"/>
</dbReference>
<feature type="region of interest" description="Disordered" evidence="4">
    <location>
        <begin position="726"/>
        <end position="879"/>
    </location>
</feature>